<feature type="compositionally biased region" description="Basic residues" evidence="1">
    <location>
        <begin position="347"/>
        <end position="356"/>
    </location>
</feature>
<evidence type="ECO:0000313" key="2">
    <source>
        <dbReference type="Proteomes" id="UP000248482"/>
    </source>
</evidence>
<proteinExistence type="predicted"/>
<dbReference type="KEGG" id="elk:111148841"/>
<reference evidence="3" key="1">
    <citation type="submission" date="2025-08" db="UniProtKB">
        <authorList>
            <consortium name="RefSeq"/>
        </authorList>
    </citation>
    <scope>IDENTIFICATION</scope>
    <source>
        <tissue evidence="3">Blood</tissue>
    </source>
</reference>
<protein>
    <submittedName>
        <fullName evidence="3">Serine/arginine repetitive matrix protein 1-like</fullName>
    </submittedName>
</protein>
<dbReference type="Proteomes" id="UP000248482">
    <property type="component" value="Unplaced"/>
</dbReference>
<keyword evidence="2" id="KW-1185">Reference proteome</keyword>
<dbReference type="OrthoDB" id="10670114at2759"/>
<feature type="compositionally biased region" description="Low complexity" evidence="1">
    <location>
        <begin position="119"/>
        <end position="129"/>
    </location>
</feature>
<accession>A0A2Y9JUH6</accession>
<dbReference type="AlphaFoldDB" id="A0A2Y9JUH6"/>
<sequence length="386" mass="40656">MNKGPGGSAGALPRRRAPSAGGGPHARWPPPPRPGSLRTHSPTAPRGTRAPAPPARAPRWPGAEDRGGGAAREQKSLSSPIGGTARAAGLTQPARPHSTAPSGERERPEREGDARAAGRRGAAAGPGSRRTGKKFQDQRHKQLRSSGLTRRTPGPVRRRRPGLDWGGGPGSTPLPKDAPGPAPGPRRCNPIPLGRPPPPGAAAAAGATVSANQPWTAPRSASFREEGRETRRRRSFSDYFSLLLEFRGEGWGRMEKLGAGDVEARKGPGVGLQRMLRPPALALPSRPPPSPPPPGSVARGLGGACSAAAPRARGSRTFQHRRLRRAPSPRRRRRPRDTPPPPPARARGTRPPRRPRAWPPGAPRPLAKGFALGPGWAVGAPTRSRT</sequence>
<evidence type="ECO:0000313" key="3">
    <source>
        <dbReference type="RefSeq" id="XP_022361365.1"/>
    </source>
</evidence>
<feature type="compositionally biased region" description="Basic and acidic residues" evidence="1">
    <location>
        <begin position="62"/>
        <end position="75"/>
    </location>
</feature>
<evidence type="ECO:0000256" key="1">
    <source>
        <dbReference type="SAM" id="MobiDB-lite"/>
    </source>
</evidence>
<name>A0A2Y9JUH6_ENHLU</name>
<dbReference type="GeneID" id="111148841"/>
<feature type="compositionally biased region" description="Basic and acidic residues" evidence="1">
    <location>
        <begin position="103"/>
        <end position="116"/>
    </location>
</feature>
<organism evidence="2 3">
    <name type="scientific">Enhydra lutris kenyoni</name>
    <name type="common">northern sea otter</name>
    <dbReference type="NCBI Taxonomy" id="391180"/>
    <lineage>
        <taxon>Eukaryota</taxon>
        <taxon>Metazoa</taxon>
        <taxon>Chordata</taxon>
        <taxon>Craniata</taxon>
        <taxon>Vertebrata</taxon>
        <taxon>Euteleostomi</taxon>
        <taxon>Mammalia</taxon>
        <taxon>Eutheria</taxon>
        <taxon>Laurasiatheria</taxon>
        <taxon>Carnivora</taxon>
        <taxon>Caniformia</taxon>
        <taxon>Musteloidea</taxon>
        <taxon>Mustelidae</taxon>
        <taxon>Lutrinae</taxon>
        <taxon>Enhydra</taxon>
    </lineage>
</organism>
<feature type="compositionally biased region" description="Basic residues" evidence="1">
    <location>
        <begin position="318"/>
        <end position="335"/>
    </location>
</feature>
<feature type="compositionally biased region" description="Pro residues" evidence="1">
    <location>
        <begin position="285"/>
        <end position="295"/>
    </location>
</feature>
<feature type="region of interest" description="Disordered" evidence="1">
    <location>
        <begin position="260"/>
        <end position="386"/>
    </location>
</feature>
<gene>
    <name evidence="3" type="primary">LOC111148841</name>
</gene>
<dbReference type="RefSeq" id="XP_022361365.1">
    <property type="nucleotide sequence ID" value="XM_022505657.1"/>
</dbReference>
<feature type="region of interest" description="Disordered" evidence="1">
    <location>
        <begin position="1"/>
        <end position="234"/>
    </location>
</feature>